<organism evidence="1 2">
    <name type="scientific">Chaetomium tenue</name>
    <dbReference type="NCBI Taxonomy" id="1854479"/>
    <lineage>
        <taxon>Eukaryota</taxon>
        <taxon>Fungi</taxon>
        <taxon>Dikarya</taxon>
        <taxon>Ascomycota</taxon>
        <taxon>Pezizomycotina</taxon>
        <taxon>Sordariomycetes</taxon>
        <taxon>Sordariomycetidae</taxon>
        <taxon>Sordariales</taxon>
        <taxon>Chaetomiaceae</taxon>
        <taxon>Chaetomium</taxon>
    </lineage>
</organism>
<protein>
    <submittedName>
        <fullName evidence="1">Uncharacterized protein</fullName>
    </submittedName>
</protein>
<keyword evidence="2" id="KW-1185">Reference proteome</keyword>
<gene>
    <name evidence="1" type="ORF">F5144DRAFT_592307</name>
</gene>
<name>A0ACB7P5T8_9PEZI</name>
<dbReference type="Proteomes" id="UP000724584">
    <property type="component" value="Unassembled WGS sequence"/>
</dbReference>
<sequence>MKNRSTTIVRFPLHGPHMAMYPVDAQPRKQPKMAHKTLSRNPRLNTSGPKRPVVMLLAEMLAPNQRMKTWRSASVDAGFRSCGRTRVMPRASKPDKPSIQLLIRRSVSSIGNRLLGGGGITATDVEVDVTSVIGTVVATAFSPFSRSEVGVAIDATAWDQGPPSLPFHPLVVPTWGIMDCPQLAPEDFAKRAFDFIIVGGGTAGLAVAARLSEHSGFTVGVLEAGSPAVGDNAVELPGLAGRALGTPLDWGFETVPQKSLGGRTLPWARGKVLGGSSALNYMTWNRAARQDYDDWRDLGNPGWGWDDLLPFFKKSESFHEPSDSVQKETPVSLHDGDVGHSGPVQVSYPREFTASHKLWHRTMNSLGVETNHSHLAGSNTGCWTSVVSVDPRDITRSYAATAYYKPVSSRPNLFLLTAAEVREVLLARDGNAPNPWKAEGVRFSHGGAEFSAFASREVIVSAGSVQSPQILELSGAANTHQNKATTSVFEVDPSLANPDDLRIDSVLAAACREYAETRTGPLTVLPVSVSYIPAARFIQPDALNTLLSSGAADTSGSATAERDRLLRRRFQSRSNMLGHVEFIFDLGNWGIDKPPMNANGKKYGSLLQILQYPFSKGSVHIQPPVRDSNPRPHLAIDPQYFSGREGHLDLEIALRAHRFAEKIWSAQPLASIIQAQVQPSLAETETDEGLRSWLRRVATTDWHPVGTCAMGGNAGSAGGVVDERLRVYGVKGLRVVDASVMPLQISAHLQATCFNFPESPYFSKMRSNQIQRQVPSLPYSSGHCPPALHWESTARLRRKRFSPKAPRAIRGAGTMLPHHSLSLWLLAASSALVHASPASTRPDSSNIIERAVAATSSSGCGKTPFSSGTKSVTVNGKQRQFIVRVPNNYDQSKPYKLIFAFHWVGGTMQDVSSGGTDKELWSYYGMQRKAGETAILVAPQGINNGWANSGGEDIAFVDAMSKYIEDALCVDQQQRFSVGFSYGGAMTYAIACARAKNFKGVAVIAGGQLSGCDGGNDPVAYLGIHGISDGTLNIAGGRGLRDRFVKNNGCATTNAPEPAQGSRTHTKTEYTGCKAGYPVTWIAHDGGHWPGAVDNGPESGANSWVPGEIWSFFTKT</sequence>
<evidence type="ECO:0000313" key="2">
    <source>
        <dbReference type="Proteomes" id="UP000724584"/>
    </source>
</evidence>
<proteinExistence type="predicted"/>
<comment type="caution">
    <text evidence="1">The sequence shown here is derived from an EMBL/GenBank/DDBJ whole genome shotgun (WGS) entry which is preliminary data.</text>
</comment>
<accession>A0ACB7P5T8</accession>
<reference evidence="1 2" key="1">
    <citation type="journal article" date="2021" name="Nat. Commun.">
        <title>Genetic determinants of endophytism in the Arabidopsis root mycobiome.</title>
        <authorList>
            <person name="Mesny F."/>
            <person name="Miyauchi S."/>
            <person name="Thiergart T."/>
            <person name="Pickel B."/>
            <person name="Atanasova L."/>
            <person name="Karlsson M."/>
            <person name="Huettel B."/>
            <person name="Barry K.W."/>
            <person name="Haridas S."/>
            <person name="Chen C."/>
            <person name="Bauer D."/>
            <person name="Andreopoulos W."/>
            <person name="Pangilinan J."/>
            <person name="LaButti K."/>
            <person name="Riley R."/>
            <person name="Lipzen A."/>
            <person name="Clum A."/>
            <person name="Drula E."/>
            <person name="Henrissat B."/>
            <person name="Kohler A."/>
            <person name="Grigoriev I.V."/>
            <person name="Martin F.M."/>
            <person name="Hacquard S."/>
        </authorList>
    </citation>
    <scope>NUCLEOTIDE SEQUENCE [LARGE SCALE GENOMIC DNA]</scope>
    <source>
        <strain evidence="1 2">MPI-SDFR-AT-0079</strain>
    </source>
</reference>
<dbReference type="EMBL" id="JAGIZQ010000004">
    <property type="protein sequence ID" value="KAH6631255.1"/>
    <property type="molecule type" value="Genomic_DNA"/>
</dbReference>
<evidence type="ECO:0000313" key="1">
    <source>
        <dbReference type="EMBL" id="KAH6631255.1"/>
    </source>
</evidence>